<protein>
    <recommendedName>
        <fullName evidence="3">Dihydrofolate reductase</fullName>
        <ecNumber evidence="2">1.5.1.3</ecNumber>
    </recommendedName>
</protein>
<dbReference type="GO" id="GO:0050661">
    <property type="term" value="F:NADP binding"/>
    <property type="evidence" value="ECO:0007669"/>
    <property type="project" value="InterPro"/>
</dbReference>
<dbReference type="InterPro" id="IPR001796">
    <property type="entry name" value="DHFR_dom"/>
</dbReference>
<dbReference type="PROSITE" id="PS51330">
    <property type="entry name" value="DHFR_2"/>
    <property type="match status" value="1"/>
</dbReference>
<organism evidence="9 10">
    <name type="scientific">Agaricus bisporus var. burnettii</name>
    <dbReference type="NCBI Taxonomy" id="192524"/>
    <lineage>
        <taxon>Eukaryota</taxon>
        <taxon>Fungi</taxon>
        <taxon>Dikarya</taxon>
        <taxon>Basidiomycota</taxon>
        <taxon>Agaricomycotina</taxon>
        <taxon>Agaricomycetes</taxon>
        <taxon>Agaricomycetidae</taxon>
        <taxon>Agaricales</taxon>
        <taxon>Agaricineae</taxon>
        <taxon>Agaricaceae</taxon>
        <taxon>Agaricus</taxon>
    </lineage>
</organism>
<evidence type="ECO:0000259" key="8">
    <source>
        <dbReference type="PROSITE" id="PS51330"/>
    </source>
</evidence>
<dbReference type="AlphaFoldDB" id="A0A8H7FAX0"/>
<dbReference type="Pfam" id="PF00186">
    <property type="entry name" value="DHFR_1"/>
    <property type="match status" value="1"/>
</dbReference>
<dbReference type="EC" id="1.5.1.3" evidence="2"/>
<evidence type="ECO:0000313" key="9">
    <source>
        <dbReference type="EMBL" id="KAF7784295.1"/>
    </source>
</evidence>
<evidence type="ECO:0000313" key="10">
    <source>
        <dbReference type="Proteomes" id="UP000629468"/>
    </source>
</evidence>
<evidence type="ECO:0000256" key="4">
    <source>
        <dbReference type="ARBA" id="ARBA00022563"/>
    </source>
</evidence>
<reference evidence="9 10" key="1">
    <citation type="journal article" name="Sci. Rep.">
        <title>Telomere-to-telomere assembled and centromere annotated genomes of the two main subspecies of the button mushroom Agaricus bisporus reveal especially polymorphic chromosome ends.</title>
        <authorList>
            <person name="Sonnenberg A.S.M."/>
            <person name="Sedaghat-Telgerd N."/>
            <person name="Lavrijssen B."/>
            <person name="Ohm R.A."/>
            <person name="Hendrickx P.M."/>
            <person name="Scholtmeijer K."/>
            <person name="Baars J.J.P."/>
            <person name="van Peer A."/>
        </authorList>
    </citation>
    <scope>NUCLEOTIDE SEQUENCE [LARGE SCALE GENOMIC DNA]</scope>
    <source>
        <strain evidence="9 10">H119_p4</strain>
    </source>
</reference>
<evidence type="ECO:0000256" key="1">
    <source>
        <dbReference type="ARBA" id="ARBA00004903"/>
    </source>
</evidence>
<comment type="similarity">
    <text evidence="7">Belongs to the dihydrofolate reductase family.</text>
</comment>
<dbReference type="PANTHER" id="PTHR48069">
    <property type="entry name" value="DIHYDROFOLATE REDUCTASE"/>
    <property type="match status" value="1"/>
</dbReference>
<dbReference type="SUPFAM" id="SSF53597">
    <property type="entry name" value="Dihydrofolate reductase-like"/>
    <property type="match status" value="1"/>
</dbReference>
<comment type="pathway">
    <text evidence="1">Cofactor biosynthesis; tetrahydrofolate biosynthesis; 5,6,7,8-tetrahydrofolate from 7,8-dihydrofolate: step 1/1.</text>
</comment>
<name>A0A8H7FAX0_AGABI</name>
<dbReference type="UniPathway" id="UPA00077">
    <property type="reaction ID" value="UER00158"/>
</dbReference>
<evidence type="ECO:0000256" key="5">
    <source>
        <dbReference type="ARBA" id="ARBA00022857"/>
    </source>
</evidence>
<dbReference type="Gene3D" id="3.40.430.10">
    <property type="entry name" value="Dihydrofolate Reductase, subunit A"/>
    <property type="match status" value="1"/>
</dbReference>
<dbReference type="EMBL" id="JABXXO010000001">
    <property type="protein sequence ID" value="KAF7784295.1"/>
    <property type="molecule type" value="Genomic_DNA"/>
</dbReference>
<dbReference type="PROSITE" id="PS00075">
    <property type="entry name" value="DHFR_1"/>
    <property type="match status" value="1"/>
</dbReference>
<keyword evidence="6" id="KW-0560">Oxidoreductase</keyword>
<evidence type="ECO:0000256" key="3">
    <source>
        <dbReference type="ARBA" id="ARBA00018886"/>
    </source>
</evidence>
<comment type="caution">
    <text evidence="9">The sequence shown here is derived from an EMBL/GenBank/DDBJ whole genome shotgun (WGS) entry which is preliminary data.</text>
</comment>
<evidence type="ECO:0000256" key="2">
    <source>
        <dbReference type="ARBA" id="ARBA00012856"/>
    </source>
</evidence>
<evidence type="ECO:0000256" key="6">
    <source>
        <dbReference type="ARBA" id="ARBA00023002"/>
    </source>
</evidence>
<dbReference type="Proteomes" id="UP000629468">
    <property type="component" value="Unassembled WGS sequence"/>
</dbReference>
<gene>
    <name evidence="9" type="ORF">Agabi119p4_460</name>
</gene>
<keyword evidence="5" id="KW-0521">NADP</keyword>
<dbReference type="InterPro" id="IPR024072">
    <property type="entry name" value="DHFR-like_dom_sf"/>
</dbReference>
<dbReference type="PRINTS" id="PR00070">
    <property type="entry name" value="DHFR"/>
</dbReference>
<proteinExistence type="inferred from homology"/>
<dbReference type="GO" id="GO:0005739">
    <property type="term" value="C:mitochondrion"/>
    <property type="evidence" value="ECO:0007669"/>
    <property type="project" value="TreeGrafter"/>
</dbReference>
<dbReference type="InterPro" id="IPR012259">
    <property type="entry name" value="DHFR"/>
</dbReference>
<feature type="domain" description="DHFR" evidence="8">
    <location>
        <begin position="3"/>
        <end position="196"/>
    </location>
</feature>
<dbReference type="PANTHER" id="PTHR48069:SF3">
    <property type="entry name" value="DIHYDROFOLATE REDUCTASE"/>
    <property type="match status" value="1"/>
</dbReference>
<dbReference type="CDD" id="cd00209">
    <property type="entry name" value="DHFR"/>
    <property type="match status" value="1"/>
</dbReference>
<dbReference type="GO" id="GO:0006730">
    <property type="term" value="P:one-carbon metabolic process"/>
    <property type="evidence" value="ECO:0007669"/>
    <property type="project" value="UniProtKB-KW"/>
</dbReference>
<keyword evidence="4" id="KW-0554">One-carbon metabolism</keyword>
<evidence type="ECO:0000256" key="7">
    <source>
        <dbReference type="RuleBase" id="RU004474"/>
    </source>
</evidence>
<sequence length="197" mass="21550">MSRLTIIVAATVSNGIGKNGTLPWHLPKDLKYFAQATSTAPEGMQNAVIMGRNTWESIPVKYRPLKGRLNVVVSRDSQYNLAVASGVAASLAGNLQSALDCINGTHPTAKPIHRAFIIGGASIINETLSASLVDRVLLTRILSPNFESDTFIPDFLASGQWSRSSDADLKAWLGFDVPEGVQMENDIRYEFQMWTRN</sequence>
<dbReference type="GO" id="GO:0046654">
    <property type="term" value="P:tetrahydrofolate biosynthetic process"/>
    <property type="evidence" value="ECO:0007669"/>
    <property type="project" value="UniProtKB-UniPathway"/>
</dbReference>
<dbReference type="GO" id="GO:0046452">
    <property type="term" value="P:dihydrofolate metabolic process"/>
    <property type="evidence" value="ECO:0007669"/>
    <property type="project" value="TreeGrafter"/>
</dbReference>
<dbReference type="GO" id="GO:0004146">
    <property type="term" value="F:dihydrofolate reductase activity"/>
    <property type="evidence" value="ECO:0007669"/>
    <property type="project" value="UniProtKB-EC"/>
</dbReference>
<dbReference type="InterPro" id="IPR017925">
    <property type="entry name" value="DHFR_CS"/>
</dbReference>
<accession>A0A8H7FAX0</accession>
<dbReference type="GO" id="GO:0046655">
    <property type="term" value="P:folic acid metabolic process"/>
    <property type="evidence" value="ECO:0007669"/>
    <property type="project" value="TreeGrafter"/>
</dbReference>